<evidence type="ECO:0000313" key="2">
    <source>
        <dbReference type="EMBL" id="CAG5128271.1"/>
    </source>
</evidence>
<sequence length="436" mass="49315">IQLVYKNQIASLGTDVPETSSMTVQTLRSQPTVEEESDLLENAEQERRRNKERVRAKNVFDNKHLSPVKVLDKLDIAYLNAQREIDKILEPQSSKLKGPHGGILTNGADNVEIHNKLNEVNKGGNKDSLENARLNIHKLLDEAFDVLSERKTIMTNKLQPSREMIDEANSFNSQKNHFRRTEQIVQTDESMFSHKVHTPIQVHHLFASNDPEGIITWNPYRAYDETKFISLNNHETNMSATPVEQEPLKTSNFDQLFKLQSKYYVTEPGEPIIIRTRNLHDVIPKNGTPRKQSTTKHGVNENFPSHTKSRNLDALQNPVFNSSVPDKTLDMYANNFYELSCYQETPTTSRLIKAATPNSTQPDGSSSSYKDSSGTNEVFTEGHSEPNKSIDKNYDVVDVIKMSVQPGISPQPLIDSLRKELQILSNKAQAASKKGH</sequence>
<feature type="compositionally biased region" description="Low complexity" evidence="1">
    <location>
        <begin position="363"/>
        <end position="374"/>
    </location>
</feature>
<feature type="compositionally biased region" description="Polar residues" evidence="1">
    <location>
        <begin position="289"/>
        <end position="306"/>
    </location>
</feature>
<dbReference type="Proteomes" id="UP000678393">
    <property type="component" value="Unassembled WGS sequence"/>
</dbReference>
<name>A0A8S3ZP12_9EUPU</name>
<feature type="compositionally biased region" description="Acidic residues" evidence="1">
    <location>
        <begin position="33"/>
        <end position="43"/>
    </location>
</feature>
<proteinExistence type="predicted"/>
<keyword evidence="3" id="KW-1185">Reference proteome</keyword>
<comment type="caution">
    <text evidence="2">The sequence shown here is derived from an EMBL/GenBank/DDBJ whole genome shotgun (WGS) entry which is preliminary data.</text>
</comment>
<feature type="region of interest" description="Disordered" evidence="1">
    <location>
        <begin position="28"/>
        <end position="50"/>
    </location>
</feature>
<gene>
    <name evidence="2" type="ORF">CUNI_LOCUS13829</name>
</gene>
<feature type="region of interest" description="Disordered" evidence="1">
    <location>
        <begin position="283"/>
        <end position="309"/>
    </location>
</feature>
<evidence type="ECO:0000313" key="3">
    <source>
        <dbReference type="Proteomes" id="UP000678393"/>
    </source>
</evidence>
<dbReference type="EMBL" id="CAJHNH020003001">
    <property type="protein sequence ID" value="CAG5128271.1"/>
    <property type="molecule type" value="Genomic_DNA"/>
</dbReference>
<accession>A0A8S3ZP12</accession>
<feature type="non-terminal residue" evidence="2">
    <location>
        <position position="1"/>
    </location>
</feature>
<reference evidence="2" key="1">
    <citation type="submission" date="2021-04" db="EMBL/GenBank/DDBJ databases">
        <authorList>
            <consortium name="Molecular Ecology Group"/>
        </authorList>
    </citation>
    <scope>NUCLEOTIDE SEQUENCE</scope>
</reference>
<dbReference type="OrthoDB" id="6161799at2759"/>
<protein>
    <submittedName>
        <fullName evidence="2">Uncharacterized protein</fullName>
    </submittedName>
</protein>
<feature type="compositionally biased region" description="Basic and acidic residues" evidence="1">
    <location>
        <begin position="380"/>
        <end position="390"/>
    </location>
</feature>
<dbReference type="AlphaFoldDB" id="A0A8S3ZP12"/>
<organism evidence="2 3">
    <name type="scientific">Candidula unifasciata</name>
    <dbReference type="NCBI Taxonomy" id="100452"/>
    <lineage>
        <taxon>Eukaryota</taxon>
        <taxon>Metazoa</taxon>
        <taxon>Spiralia</taxon>
        <taxon>Lophotrochozoa</taxon>
        <taxon>Mollusca</taxon>
        <taxon>Gastropoda</taxon>
        <taxon>Heterobranchia</taxon>
        <taxon>Euthyneura</taxon>
        <taxon>Panpulmonata</taxon>
        <taxon>Eupulmonata</taxon>
        <taxon>Stylommatophora</taxon>
        <taxon>Helicina</taxon>
        <taxon>Helicoidea</taxon>
        <taxon>Geomitridae</taxon>
        <taxon>Candidula</taxon>
    </lineage>
</organism>
<feature type="region of interest" description="Disordered" evidence="1">
    <location>
        <begin position="354"/>
        <end position="390"/>
    </location>
</feature>
<evidence type="ECO:0000256" key="1">
    <source>
        <dbReference type="SAM" id="MobiDB-lite"/>
    </source>
</evidence>